<reference evidence="1 3" key="1">
    <citation type="submission" date="2019-09" db="EMBL/GenBank/DDBJ databases">
        <title>Draft genome sequences of 48 bacterial type strains from the CCUG.</title>
        <authorList>
            <person name="Tunovic T."/>
            <person name="Pineiro-Iglesias B."/>
            <person name="Unosson C."/>
            <person name="Inganas E."/>
            <person name="Ohlen M."/>
            <person name="Cardew S."/>
            <person name="Jensie-Markopoulos S."/>
            <person name="Salva-Serra F."/>
            <person name="Jaen-Luchoro D."/>
            <person name="Karlsson R."/>
            <person name="Svensson-Stadler L."/>
            <person name="Chun J."/>
            <person name="Moore E."/>
        </authorList>
    </citation>
    <scope>NUCLEOTIDE SEQUENCE [LARGE SCALE GENOMIC DNA]</scope>
    <source>
        <strain evidence="1 3">CCUG 54555</strain>
    </source>
</reference>
<evidence type="ECO:0000313" key="1">
    <source>
        <dbReference type="EMBL" id="KAB0643305.1"/>
    </source>
</evidence>
<reference evidence="2 4" key="2">
    <citation type="submission" date="2019-09" db="EMBL/GenBank/DDBJ databases">
        <authorList>
            <person name="Depoorter E."/>
        </authorList>
    </citation>
    <scope>NUCLEOTIDE SEQUENCE [LARGE SCALE GENOMIC DNA]</scope>
    <source>
        <strain evidence="2">LMG 24064</strain>
    </source>
</reference>
<dbReference type="RefSeq" id="WP_151063791.1">
    <property type="nucleotide sequence ID" value="NZ_CABVPL010000006.1"/>
</dbReference>
<dbReference type="AlphaFoldDB" id="A0A6H9THM0"/>
<name>A0A6H9THM0_9BURK</name>
<evidence type="ECO:0000313" key="3">
    <source>
        <dbReference type="Proteomes" id="UP000430232"/>
    </source>
</evidence>
<dbReference type="EMBL" id="VZOJ01000014">
    <property type="protein sequence ID" value="KAB0643305.1"/>
    <property type="molecule type" value="Genomic_DNA"/>
</dbReference>
<accession>A0A6H9THM0</accession>
<organism evidence="1 3">
    <name type="scientific">Burkholderia latens</name>
    <dbReference type="NCBI Taxonomy" id="488446"/>
    <lineage>
        <taxon>Bacteria</taxon>
        <taxon>Pseudomonadati</taxon>
        <taxon>Pseudomonadota</taxon>
        <taxon>Betaproteobacteria</taxon>
        <taxon>Burkholderiales</taxon>
        <taxon>Burkholderiaceae</taxon>
        <taxon>Burkholderia</taxon>
        <taxon>Burkholderia cepacia complex</taxon>
    </lineage>
</organism>
<evidence type="ECO:0000313" key="4">
    <source>
        <dbReference type="Proteomes" id="UP000494222"/>
    </source>
</evidence>
<proteinExistence type="predicted"/>
<dbReference type="GeneID" id="99788633"/>
<dbReference type="Proteomes" id="UP000430232">
    <property type="component" value="Unassembled WGS sequence"/>
</dbReference>
<sequence>MSGCSCQENGGADHVPNFAATGFDGEVSQQGNVQLEGVEALKLSVCVGANYDPATRKLCFSIPIYGNFCITLPIPVPIGGQLKVCAQTCGSLIPTGLKATVYLNGSAVYTIVLWGKC</sequence>
<dbReference type="OrthoDB" id="7062954at2"/>
<evidence type="ECO:0000313" key="2">
    <source>
        <dbReference type="EMBL" id="VWB32210.1"/>
    </source>
</evidence>
<dbReference type="Proteomes" id="UP000494222">
    <property type="component" value="Unassembled WGS sequence"/>
</dbReference>
<dbReference type="EMBL" id="CABVPL010000006">
    <property type="protein sequence ID" value="VWB32210.1"/>
    <property type="molecule type" value="Genomic_DNA"/>
</dbReference>
<protein>
    <submittedName>
        <fullName evidence="1">Uncharacterized protein</fullName>
    </submittedName>
</protein>
<gene>
    <name evidence="2" type="ORF">BLA24064_01370</name>
    <name evidence="1" type="ORF">F7R21_08180</name>
</gene>
<keyword evidence="3" id="KW-1185">Reference proteome</keyword>